<accession>A0A381ZQP6</accession>
<dbReference type="PANTHER" id="PTHR48078">
    <property type="entry name" value="THREONINE DEHYDRATASE, MITOCHONDRIAL-RELATED"/>
    <property type="match status" value="1"/>
</dbReference>
<gene>
    <name evidence="7" type="ORF">METZ01_LOCUS144462</name>
</gene>
<dbReference type="NCBIfam" id="NF005600">
    <property type="entry name" value="PRK07334.1"/>
    <property type="match status" value="1"/>
</dbReference>
<evidence type="ECO:0000259" key="6">
    <source>
        <dbReference type="PROSITE" id="PS51671"/>
    </source>
</evidence>
<dbReference type="PROSITE" id="PS51671">
    <property type="entry name" value="ACT"/>
    <property type="match status" value="1"/>
</dbReference>
<dbReference type="NCBIfam" id="TIGR01127">
    <property type="entry name" value="ilvA_1Cterm"/>
    <property type="match status" value="1"/>
</dbReference>
<feature type="domain" description="ACT" evidence="6">
    <location>
        <begin position="326"/>
        <end position="404"/>
    </location>
</feature>
<reference evidence="7" key="1">
    <citation type="submission" date="2018-05" db="EMBL/GenBank/DDBJ databases">
        <authorList>
            <person name="Lanie J.A."/>
            <person name="Ng W.-L."/>
            <person name="Kazmierczak K.M."/>
            <person name="Andrzejewski T.M."/>
            <person name="Davidsen T.M."/>
            <person name="Wayne K.J."/>
            <person name="Tettelin H."/>
            <person name="Glass J.I."/>
            <person name="Rusch D."/>
            <person name="Podicherti R."/>
            <person name="Tsui H.-C.T."/>
            <person name="Winkler M.E."/>
        </authorList>
    </citation>
    <scope>NUCLEOTIDE SEQUENCE</scope>
</reference>
<protein>
    <recommendedName>
        <fullName evidence="3">threonine ammonia-lyase</fullName>
        <ecNumber evidence="3">4.3.1.19</ecNumber>
    </recommendedName>
</protein>
<dbReference type="GO" id="GO:0003941">
    <property type="term" value="F:L-serine ammonia-lyase activity"/>
    <property type="evidence" value="ECO:0007669"/>
    <property type="project" value="TreeGrafter"/>
</dbReference>
<keyword evidence="5" id="KW-0456">Lyase</keyword>
<comment type="similarity">
    <text evidence="2">Belongs to the serine/threonine dehydratase family.</text>
</comment>
<evidence type="ECO:0000256" key="1">
    <source>
        <dbReference type="ARBA" id="ARBA00001933"/>
    </source>
</evidence>
<dbReference type="GO" id="GO:0009097">
    <property type="term" value="P:isoleucine biosynthetic process"/>
    <property type="evidence" value="ECO:0007669"/>
    <property type="project" value="TreeGrafter"/>
</dbReference>
<dbReference type="EMBL" id="UINC01022295">
    <property type="protein sequence ID" value="SVA91608.1"/>
    <property type="molecule type" value="Genomic_DNA"/>
</dbReference>
<dbReference type="InterPro" id="IPR036052">
    <property type="entry name" value="TrpB-like_PALP_sf"/>
</dbReference>
<dbReference type="InterPro" id="IPR044561">
    <property type="entry name" value="ACT_ThrD-II-like"/>
</dbReference>
<organism evidence="7">
    <name type="scientific">marine metagenome</name>
    <dbReference type="NCBI Taxonomy" id="408172"/>
    <lineage>
        <taxon>unclassified sequences</taxon>
        <taxon>metagenomes</taxon>
        <taxon>ecological metagenomes</taxon>
    </lineage>
</organism>
<dbReference type="GO" id="GO:0004794">
    <property type="term" value="F:threonine deaminase activity"/>
    <property type="evidence" value="ECO:0007669"/>
    <property type="project" value="UniProtKB-EC"/>
</dbReference>
<proteinExistence type="inferred from homology"/>
<dbReference type="CDD" id="cd04886">
    <property type="entry name" value="ACT_ThrD-II-like"/>
    <property type="match status" value="1"/>
</dbReference>
<evidence type="ECO:0000313" key="7">
    <source>
        <dbReference type="EMBL" id="SVA91608.1"/>
    </source>
</evidence>
<dbReference type="InterPro" id="IPR045865">
    <property type="entry name" value="ACT-like_dom_sf"/>
</dbReference>
<evidence type="ECO:0000256" key="4">
    <source>
        <dbReference type="ARBA" id="ARBA00022898"/>
    </source>
</evidence>
<comment type="cofactor">
    <cofactor evidence="1">
        <name>pyridoxal 5'-phosphate</name>
        <dbReference type="ChEBI" id="CHEBI:597326"/>
    </cofactor>
</comment>
<dbReference type="GO" id="GO:0006567">
    <property type="term" value="P:L-threonine catabolic process"/>
    <property type="evidence" value="ECO:0007669"/>
    <property type="project" value="InterPro"/>
</dbReference>
<keyword evidence="4" id="KW-0663">Pyridoxal phosphate</keyword>
<sequence length="412" mass="44293">MVISAKDILNARNEMGDAILRTPMIYSPGLSQMTGADIHLKLENQQMTSSFKPRGAFTRMAALDKEDALRGVIAMSAGNHAQAVAYHAHRKNVPSVIVMPAQTPFSKVNRTRTLGAEVILEGRNLNECEVTVEKIIADRGMTLIHPYDDPLVIIGQGSVGLEMLQEISDFDVIIVPIGGGGLIAGIAVIAREMNPHIRLLGVEPALWPSMTEAISTNSLTCGGETLAEGIAVKSPGKLTKPIIEKLVDDILLVDEDHLERAISALVEQQRLVAEGAGAASIAGILQYSSKFKGKKCGVVLSGGNIDPRLLAGVLTRSMAKDGRIARLRIDITDEPGMLASISTAIGDCKGNIVEIFHQRMFHDVPAKLAKIDAVVETRGEGHVSEIIAALEKRHFKVAVLSDTQDGKEMKRN</sequence>
<dbReference type="InterPro" id="IPR002912">
    <property type="entry name" value="ACT_dom"/>
</dbReference>
<dbReference type="AlphaFoldDB" id="A0A381ZQP6"/>
<dbReference type="FunFam" id="3.40.50.1100:FF:000005">
    <property type="entry name" value="Threonine dehydratase catabolic"/>
    <property type="match status" value="1"/>
</dbReference>
<evidence type="ECO:0000256" key="5">
    <source>
        <dbReference type="ARBA" id="ARBA00023239"/>
    </source>
</evidence>
<dbReference type="FunFam" id="3.40.50.1100:FF:000007">
    <property type="entry name" value="L-threonine dehydratase catabolic TdcB"/>
    <property type="match status" value="1"/>
</dbReference>
<dbReference type="InterPro" id="IPR005789">
    <property type="entry name" value="Thr_deHydtase_catblc"/>
</dbReference>
<dbReference type="CDD" id="cd01562">
    <property type="entry name" value="Thr-dehyd"/>
    <property type="match status" value="1"/>
</dbReference>
<dbReference type="EC" id="4.3.1.19" evidence="3"/>
<evidence type="ECO:0000256" key="2">
    <source>
        <dbReference type="ARBA" id="ARBA00010869"/>
    </source>
</evidence>
<dbReference type="Pfam" id="PF00291">
    <property type="entry name" value="PALP"/>
    <property type="match status" value="1"/>
</dbReference>
<dbReference type="GO" id="GO:0006565">
    <property type="term" value="P:L-serine catabolic process"/>
    <property type="evidence" value="ECO:0007669"/>
    <property type="project" value="TreeGrafter"/>
</dbReference>
<name>A0A381ZQP6_9ZZZZ</name>
<dbReference type="Gene3D" id="3.40.50.1100">
    <property type="match status" value="2"/>
</dbReference>
<dbReference type="PANTHER" id="PTHR48078:SF6">
    <property type="entry name" value="L-THREONINE DEHYDRATASE CATABOLIC TDCB"/>
    <property type="match status" value="1"/>
</dbReference>
<dbReference type="InterPro" id="IPR050147">
    <property type="entry name" value="Ser/Thr_Dehydratase"/>
</dbReference>
<dbReference type="SUPFAM" id="SSF53686">
    <property type="entry name" value="Tryptophan synthase beta subunit-like PLP-dependent enzymes"/>
    <property type="match status" value="1"/>
</dbReference>
<dbReference type="Gene3D" id="3.30.70.260">
    <property type="match status" value="1"/>
</dbReference>
<dbReference type="SUPFAM" id="SSF55021">
    <property type="entry name" value="ACT-like"/>
    <property type="match status" value="1"/>
</dbReference>
<dbReference type="InterPro" id="IPR001926">
    <property type="entry name" value="TrpB-like_PALP"/>
</dbReference>
<evidence type="ECO:0000256" key="3">
    <source>
        <dbReference type="ARBA" id="ARBA00012096"/>
    </source>
</evidence>